<name>A0A1Y6D3T5_9GAMM</name>
<proteinExistence type="predicted"/>
<reference evidence="1 2" key="1">
    <citation type="submission" date="2016-12" db="EMBL/GenBank/DDBJ databases">
        <authorList>
            <person name="Song W.-J."/>
            <person name="Kurnit D.M."/>
        </authorList>
    </citation>
    <scope>NUCLEOTIDE SEQUENCE [LARGE SCALE GENOMIC DNA]</scope>
    <source>
        <strain evidence="1 2">175</strain>
    </source>
</reference>
<dbReference type="EMBL" id="FXAM01000001">
    <property type="protein sequence ID" value="SMF95054.1"/>
    <property type="molecule type" value="Genomic_DNA"/>
</dbReference>
<evidence type="ECO:0000313" key="1">
    <source>
        <dbReference type="EMBL" id="SMF95054.1"/>
    </source>
</evidence>
<organism evidence="1 2">
    <name type="scientific">Methylomagnum ishizawai</name>
    <dbReference type="NCBI Taxonomy" id="1760988"/>
    <lineage>
        <taxon>Bacteria</taxon>
        <taxon>Pseudomonadati</taxon>
        <taxon>Pseudomonadota</taxon>
        <taxon>Gammaproteobacteria</taxon>
        <taxon>Methylococcales</taxon>
        <taxon>Methylococcaceae</taxon>
        <taxon>Methylomagnum</taxon>
    </lineage>
</organism>
<sequence length="99" mass="11111">MHINEVVELVKGVDPALLKGIPDKKVAKIIREAFVQVSNQVENTEEGVIAVPGLGRFQIRKLEREVNGQTVFNKRVIFKLRKAVTSDTAQDQEAEREEA</sequence>
<keyword evidence="2" id="KW-1185">Reference proteome</keyword>
<evidence type="ECO:0000313" key="2">
    <source>
        <dbReference type="Proteomes" id="UP000192923"/>
    </source>
</evidence>
<dbReference type="AlphaFoldDB" id="A0A1Y6D3T5"/>
<accession>A0A1Y6D3T5</accession>
<dbReference type="Proteomes" id="UP000192923">
    <property type="component" value="Unassembled WGS sequence"/>
</dbReference>
<gene>
    <name evidence="1" type="ORF">SAMN02949497_2398</name>
</gene>
<dbReference type="OrthoDB" id="6169536at2"/>
<dbReference type="RefSeq" id="WP_085212958.1">
    <property type="nucleotide sequence ID" value="NZ_FXAM01000001.1"/>
</dbReference>
<protein>
    <submittedName>
        <fullName evidence="1">Uncharacterized protein</fullName>
    </submittedName>
</protein>